<comment type="similarity">
    <text evidence="3 12">Belongs to the lyase 1 family. Adenylosuccinate lyase subfamily.</text>
</comment>
<dbReference type="Gene3D" id="1.20.200.10">
    <property type="entry name" value="Fumarase/aspartase (Central domain)"/>
    <property type="match status" value="1"/>
</dbReference>
<evidence type="ECO:0000256" key="3">
    <source>
        <dbReference type="ARBA" id="ARBA00008273"/>
    </source>
</evidence>
<dbReference type="Gene3D" id="1.10.40.30">
    <property type="entry name" value="Fumarase/aspartase (C-terminal domain)"/>
    <property type="match status" value="1"/>
</dbReference>
<dbReference type="GO" id="GO:0004018">
    <property type="term" value="F:N6-(1,2-dicarboxyethyl)AMP AMP-lyase (fumarate-forming) activity"/>
    <property type="evidence" value="ECO:0007669"/>
    <property type="project" value="UniProtKB-UniRule"/>
</dbReference>
<evidence type="ECO:0000256" key="7">
    <source>
        <dbReference type="ARBA" id="ARBA00023239"/>
    </source>
</evidence>
<dbReference type="InterPro" id="IPR024083">
    <property type="entry name" value="Fumarase/histidase_N"/>
</dbReference>
<dbReference type="FunFam" id="1.20.200.10:FF:000008">
    <property type="entry name" value="Adenylosuccinate lyase"/>
    <property type="match status" value="1"/>
</dbReference>
<dbReference type="UniPathway" id="UPA00074">
    <property type="reaction ID" value="UER00132"/>
</dbReference>
<evidence type="ECO:0000256" key="12">
    <source>
        <dbReference type="RuleBase" id="RU361172"/>
    </source>
</evidence>
<organism evidence="14 15">
    <name type="scientific">candidate division WOR-3 bacterium RBG_13_43_14</name>
    <dbReference type="NCBI Taxonomy" id="1802590"/>
    <lineage>
        <taxon>Bacteria</taxon>
        <taxon>Bacteria division WOR-3</taxon>
    </lineage>
</organism>
<feature type="domain" description="Adenylosuccinate lyase C-terminal" evidence="13">
    <location>
        <begin position="348"/>
        <end position="423"/>
    </location>
</feature>
<evidence type="ECO:0000256" key="2">
    <source>
        <dbReference type="ARBA" id="ARBA00004734"/>
    </source>
</evidence>
<comment type="catalytic activity">
    <reaction evidence="10">
        <text>N(6)-(1,2-dicarboxyethyl)-AMP = fumarate + AMP</text>
        <dbReference type="Rhea" id="RHEA:16853"/>
        <dbReference type="ChEBI" id="CHEBI:29806"/>
        <dbReference type="ChEBI" id="CHEBI:57567"/>
        <dbReference type="ChEBI" id="CHEBI:456215"/>
        <dbReference type="EC" id="4.3.2.2"/>
    </reaction>
    <physiologicalReaction direction="left-to-right" evidence="10">
        <dbReference type="Rhea" id="RHEA:16854"/>
    </physiologicalReaction>
</comment>
<proteinExistence type="inferred from homology"/>
<dbReference type="PRINTS" id="PR00145">
    <property type="entry name" value="ARGSUCLYASE"/>
</dbReference>
<dbReference type="InterPro" id="IPR022761">
    <property type="entry name" value="Fumarate_lyase_N"/>
</dbReference>
<evidence type="ECO:0000256" key="6">
    <source>
        <dbReference type="ARBA" id="ARBA00022755"/>
    </source>
</evidence>
<dbReference type="SUPFAM" id="SSF48557">
    <property type="entry name" value="L-aspartase-like"/>
    <property type="match status" value="1"/>
</dbReference>
<dbReference type="GO" id="GO:0044208">
    <property type="term" value="P:'de novo' AMP biosynthetic process"/>
    <property type="evidence" value="ECO:0007669"/>
    <property type="project" value="UniProtKB-UniPathway"/>
</dbReference>
<dbReference type="Proteomes" id="UP000177025">
    <property type="component" value="Unassembled WGS sequence"/>
</dbReference>
<evidence type="ECO:0000256" key="11">
    <source>
        <dbReference type="NCBIfam" id="TIGR00928"/>
    </source>
</evidence>
<dbReference type="GO" id="GO:0005829">
    <property type="term" value="C:cytosol"/>
    <property type="evidence" value="ECO:0007669"/>
    <property type="project" value="TreeGrafter"/>
</dbReference>
<evidence type="ECO:0000256" key="8">
    <source>
        <dbReference type="ARBA" id="ARBA00024477"/>
    </source>
</evidence>
<dbReference type="PRINTS" id="PR00149">
    <property type="entry name" value="FUMRATELYASE"/>
</dbReference>
<sequence>MIERYMTKEMARIFSDDYKFTKWLNVEQVVAEVETESGIIPAGLSRKISKIKVDPRRIDEIERSVNHDVIAFLHAAREKLGSHGTWLHFGLTSYDLVDTAFVLIIKEALAIVSTEIKGLLKIIDRLSREYWKTPQMGRTHGVFAQPITFGYKARSWYEEVMRAHIKLELAEKEISYGKLSGAVGAYTMLAPALERKVMRKLKLKPEPVSTQVLPRDRFAFLIAVMTLYVCAIERIATEIRNLTRTEIGELAEPFTARQKGSSAMPHKKNPITCERISGLARIFRGYLIPAYENINLWHERDITNSSVERVIIPDAFHLIHYLTIKMKWVLDNLIVNTQRMKDNILASYGVYASQYLMNRLIERGLDRDIVYRHVQKLSFKAIQDKINLEDLVNRDRKILRYLKPAEIKAIFSIDYFLRNIYRKRP</sequence>
<dbReference type="PANTHER" id="PTHR43172:SF1">
    <property type="entry name" value="ADENYLOSUCCINATE LYASE"/>
    <property type="match status" value="1"/>
</dbReference>
<evidence type="ECO:0000256" key="9">
    <source>
        <dbReference type="ARBA" id="ARBA00030717"/>
    </source>
</evidence>
<dbReference type="CDD" id="cd01360">
    <property type="entry name" value="Adenylsuccinate_lyase_1"/>
    <property type="match status" value="1"/>
</dbReference>
<evidence type="ECO:0000256" key="4">
    <source>
        <dbReference type="ARBA" id="ARBA00012339"/>
    </source>
</evidence>
<accession>A0A1F4UCG1</accession>
<protein>
    <recommendedName>
        <fullName evidence="5 11">Adenylosuccinate lyase</fullName>
        <shortName evidence="12">ASL</shortName>
        <ecNumber evidence="4 11">4.3.2.2</ecNumber>
    </recommendedName>
    <alternativeName>
        <fullName evidence="9 12">Adenylosuccinase</fullName>
    </alternativeName>
</protein>
<dbReference type="InterPro" id="IPR008948">
    <property type="entry name" value="L-Aspartase-like"/>
</dbReference>
<dbReference type="Pfam" id="PF00206">
    <property type="entry name" value="Lyase_1"/>
    <property type="match status" value="1"/>
</dbReference>
<dbReference type="EMBL" id="MEUM01000088">
    <property type="protein sequence ID" value="OGC41943.1"/>
    <property type="molecule type" value="Genomic_DNA"/>
</dbReference>
<dbReference type="GO" id="GO:0006189">
    <property type="term" value="P:'de novo' IMP biosynthetic process"/>
    <property type="evidence" value="ECO:0007669"/>
    <property type="project" value="UniProtKB-UniPathway"/>
</dbReference>
<comment type="pathway">
    <text evidence="2 12">Purine metabolism; AMP biosynthesis via de novo pathway; AMP from IMP: step 2/2.</text>
</comment>
<evidence type="ECO:0000256" key="1">
    <source>
        <dbReference type="ARBA" id="ARBA00004706"/>
    </source>
</evidence>
<dbReference type="EC" id="4.3.2.2" evidence="4 11"/>
<dbReference type="InterPro" id="IPR004769">
    <property type="entry name" value="Pur_lyase"/>
</dbReference>
<name>A0A1F4UCG1_UNCW3</name>
<comment type="caution">
    <text evidence="14">The sequence shown here is derived from an EMBL/GenBank/DDBJ whole genome shotgun (WGS) entry which is preliminary data.</text>
</comment>
<dbReference type="SMART" id="SM00998">
    <property type="entry name" value="ADSL_C"/>
    <property type="match status" value="1"/>
</dbReference>
<dbReference type="Pfam" id="PF10397">
    <property type="entry name" value="ADSL_C"/>
    <property type="match status" value="1"/>
</dbReference>
<dbReference type="InterPro" id="IPR000362">
    <property type="entry name" value="Fumarate_lyase_fam"/>
</dbReference>
<comment type="catalytic activity">
    <reaction evidence="8">
        <text>(2S)-2-[5-amino-1-(5-phospho-beta-D-ribosyl)imidazole-4-carboxamido]succinate = 5-amino-1-(5-phospho-beta-D-ribosyl)imidazole-4-carboxamide + fumarate</text>
        <dbReference type="Rhea" id="RHEA:23920"/>
        <dbReference type="ChEBI" id="CHEBI:29806"/>
        <dbReference type="ChEBI" id="CHEBI:58443"/>
        <dbReference type="ChEBI" id="CHEBI:58475"/>
        <dbReference type="EC" id="4.3.2.2"/>
    </reaction>
    <physiologicalReaction direction="left-to-right" evidence="8">
        <dbReference type="Rhea" id="RHEA:23921"/>
    </physiologicalReaction>
</comment>
<keyword evidence="7 12" id="KW-0456">Lyase</keyword>
<evidence type="ECO:0000256" key="5">
    <source>
        <dbReference type="ARBA" id="ARBA00017058"/>
    </source>
</evidence>
<dbReference type="GO" id="GO:0070626">
    <property type="term" value="F:(S)-2-(5-amino-1-(5-phospho-D-ribosyl)imidazole-4-carboxamido) succinate lyase (fumarate-forming) activity"/>
    <property type="evidence" value="ECO:0007669"/>
    <property type="project" value="TreeGrafter"/>
</dbReference>
<dbReference type="PANTHER" id="PTHR43172">
    <property type="entry name" value="ADENYLOSUCCINATE LYASE"/>
    <property type="match status" value="1"/>
</dbReference>
<comment type="pathway">
    <text evidence="1 12">Purine metabolism; IMP biosynthesis via de novo pathway; 5-amino-1-(5-phospho-D-ribosyl)imidazole-4-carboxamide from 5-amino-1-(5-phospho-D-ribosyl)imidazole-4-carboxylate: step 2/2.</text>
</comment>
<dbReference type="AlphaFoldDB" id="A0A1F4UCG1"/>
<evidence type="ECO:0000259" key="13">
    <source>
        <dbReference type="SMART" id="SM00998"/>
    </source>
</evidence>
<dbReference type="Gene3D" id="1.10.275.10">
    <property type="entry name" value="Fumarase/aspartase (N-terminal domain)"/>
    <property type="match status" value="1"/>
</dbReference>
<dbReference type="UniPathway" id="UPA00075">
    <property type="reaction ID" value="UER00336"/>
</dbReference>
<dbReference type="NCBIfam" id="TIGR00928">
    <property type="entry name" value="purB"/>
    <property type="match status" value="1"/>
</dbReference>
<reference evidence="14 15" key="1">
    <citation type="journal article" date="2016" name="Nat. Commun.">
        <title>Thousands of microbial genomes shed light on interconnected biogeochemical processes in an aquifer system.</title>
        <authorList>
            <person name="Anantharaman K."/>
            <person name="Brown C.T."/>
            <person name="Hug L.A."/>
            <person name="Sharon I."/>
            <person name="Castelle C.J."/>
            <person name="Probst A.J."/>
            <person name="Thomas B.C."/>
            <person name="Singh A."/>
            <person name="Wilkins M.J."/>
            <person name="Karaoz U."/>
            <person name="Brodie E.L."/>
            <person name="Williams K.H."/>
            <person name="Hubbard S.S."/>
            <person name="Banfield J.F."/>
        </authorList>
    </citation>
    <scope>NUCLEOTIDE SEQUENCE [LARGE SCALE GENOMIC DNA]</scope>
</reference>
<evidence type="ECO:0000313" key="14">
    <source>
        <dbReference type="EMBL" id="OGC41943.1"/>
    </source>
</evidence>
<evidence type="ECO:0000256" key="10">
    <source>
        <dbReference type="ARBA" id="ARBA00049115"/>
    </source>
</evidence>
<evidence type="ECO:0000313" key="15">
    <source>
        <dbReference type="Proteomes" id="UP000177025"/>
    </source>
</evidence>
<dbReference type="InterPro" id="IPR020557">
    <property type="entry name" value="Fumarate_lyase_CS"/>
</dbReference>
<dbReference type="PROSITE" id="PS00163">
    <property type="entry name" value="FUMARATE_LYASES"/>
    <property type="match status" value="1"/>
</dbReference>
<dbReference type="InterPro" id="IPR019468">
    <property type="entry name" value="AdenyloSucc_lyase_C"/>
</dbReference>
<keyword evidence="6 12" id="KW-0658">Purine biosynthesis</keyword>
<gene>
    <name evidence="14" type="ORF">A2Y85_06400</name>
</gene>